<keyword evidence="7" id="KW-0106">Calcium</keyword>
<dbReference type="SMART" id="SM00054">
    <property type="entry name" value="EFh"/>
    <property type="match status" value="3"/>
</dbReference>
<organism evidence="10 11">
    <name type="scientific">Pelobates cultripes</name>
    <name type="common">Western spadefoot toad</name>
    <dbReference type="NCBI Taxonomy" id="61616"/>
    <lineage>
        <taxon>Eukaryota</taxon>
        <taxon>Metazoa</taxon>
        <taxon>Chordata</taxon>
        <taxon>Craniata</taxon>
        <taxon>Vertebrata</taxon>
        <taxon>Euteleostomi</taxon>
        <taxon>Amphibia</taxon>
        <taxon>Batrachia</taxon>
        <taxon>Anura</taxon>
        <taxon>Pelobatoidea</taxon>
        <taxon>Pelobatidae</taxon>
        <taxon>Pelobates</taxon>
    </lineage>
</organism>
<dbReference type="PROSITE" id="PS00018">
    <property type="entry name" value="EF_HAND_1"/>
    <property type="match status" value="3"/>
</dbReference>
<keyword evidence="8" id="KW-0449">Lipoprotein</keyword>
<keyword evidence="5" id="KW-0479">Metal-binding</keyword>
<feature type="domain" description="EF-hand" evidence="9">
    <location>
        <begin position="225"/>
        <end position="260"/>
    </location>
</feature>
<comment type="similarity">
    <text evidence="2">Belongs to the recoverin family.</text>
</comment>
<evidence type="ECO:0000259" key="9">
    <source>
        <dbReference type="PROSITE" id="PS50222"/>
    </source>
</evidence>
<dbReference type="EMBL" id="OW240912">
    <property type="protein sequence ID" value="CAH2222173.1"/>
    <property type="molecule type" value="Genomic_DNA"/>
</dbReference>
<keyword evidence="4" id="KW-0519">Myristate</keyword>
<keyword evidence="6" id="KW-0677">Repeat</keyword>
<dbReference type="Pfam" id="PF13499">
    <property type="entry name" value="EF-hand_7"/>
    <property type="match status" value="1"/>
</dbReference>
<reference evidence="10" key="1">
    <citation type="submission" date="2022-03" db="EMBL/GenBank/DDBJ databases">
        <authorList>
            <person name="Alioto T."/>
            <person name="Alioto T."/>
            <person name="Gomez Garrido J."/>
        </authorList>
    </citation>
    <scope>NUCLEOTIDE SEQUENCE</scope>
</reference>
<evidence type="ECO:0000256" key="4">
    <source>
        <dbReference type="ARBA" id="ARBA00022707"/>
    </source>
</evidence>
<dbReference type="Pfam" id="PF00036">
    <property type="entry name" value="EF-hand_1"/>
    <property type="match status" value="1"/>
</dbReference>
<evidence type="ECO:0000256" key="2">
    <source>
        <dbReference type="ARBA" id="ARBA00006049"/>
    </source>
</evidence>
<protein>
    <recommendedName>
        <fullName evidence="3">Hippocalcin-like protein 4</fullName>
    </recommendedName>
</protein>
<dbReference type="PRINTS" id="PR00450">
    <property type="entry name" value="RECOVERIN"/>
</dbReference>
<dbReference type="PANTHER" id="PTHR23055">
    <property type="entry name" value="CALCIUM BINDING PROTEINS"/>
    <property type="match status" value="1"/>
</dbReference>
<dbReference type="InterPro" id="IPR028846">
    <property type="entry name" value="Recoverin"/>
</dbReference>
<evidence type="ECO:0000256" key="6">
    <source>
        <dbReference type="ARBA" id="ARBA00022737"/>
    </source>
</evidence>
<dbReference type="InterPro" id="IPR018247">
    <property type="entry name" value="EF_Hand_1_Ca_BS"/>
</dbReference>
<evidence type="ECO:0000256" key="1">
    <source>
        <dbReference type="ARBA" id="ARBA00003725"/>
    </source>
</evidence>
<dbReference type="PANTHER" id="PTHR23055:SF84">
    <property type="entry name" value="HIPPOCALCIN-LIKE PROTEIN 4"/>
    <property type="match status" value="1"/>
</dbReference>
<dbReference type="InterPro" id="IPR011992">
    <property type="entry name" value="EF-hand-dom_pair"/>
</dbReference>
<evidence type="ECO:0000313" key="11">
    <source>
        <dbReference type="Proteomes" id="UP001295444"/>
    </source>
</evidence>
<dbReference type="InterPro" id="IPR002048">
    <property type="entry name" value="EF_hand_dom"/>
</dbReference>
<dbReference type="SUPFAM" id="SSF47473">
    <property type="entry name" value="EF-hand"/>
    <property type="match status" value="1"/>
</dbReference>
<evidence type="ECO:0000256" key="5">
    <source>
        <dbReference type="ARBA" id="ARBA00022723"/>
    </source>
</evidence>
<evidence type="ECO:0000256" key="8">
    <source>
        <dbReference type="ARBA" id="ARBA00023288"/>
    </source>
</evidence>
<evidence type="ECO:0000256" key="7">
    <source>
        <dbReference type="ARBA" id="ARBA00022837"/>
    </source>
</evidence>
<feature type="domain" description="EF-hand" evidence="9">
    <location>
        <begin position="275"/>
        <end position="310"/>
    </location>
</feature>
<dbReference type="CDD" id="cd00051">
    <property type="entry name" value="EFh"/>
    <property type="match status" value="2"/>
</dbReference>
<name>A0AAD1VMP4_PELCU</name>
<gene>
    <name evidence="10" type="ORF">PECUL_23A060705</name>
</gene>
<dbReference type="AlphaFoldDB" id="A0AAD1VMP4"/>
<sequence length="320" mass="37817">MSSFRPSQHKRSLEETIYRKFLLKRSQFSTLLNSTIQRSFQHFKQMIYEQGNKCGRLLTNLLKQRRIQMYISKINDSTHRVHHLPEQISAAFLQCYKGLNHIRQEPLESKDPNRQQELQRYRMPTSQYLLRVVIKTSFNSFNKGRQGNFGACRPRLTAICKRTWCLSCQKWESQIEFQQLYIKFFPYGDASKFAQHAFRTFDKNGDGTIDFREFICALSVTSRGSFEQKLNWAFEMYDLDGDGKITRLEMLEIIEAIYKMVGTVIMMRMNQDGLTPQQRVDKIFTKMDKDRDDQITLEEFKEAAKSDPSIVLLLQCDMQK</sequence>
<keyword evidence="11" id="KW-1185">Reference proteome</keyword>
<dbReference type="FunFam" id="1.10.238.10:FF:000009">
    <property type="entry name" value="Visinin-like protein 1"/>
    <property type="match status" value="1"/>
</dbReference>
<evidence type="ECO:0000256" key="3">
    <source>
        <dbReference type="ARBA" id="ARBA00022331"/>
    </source>
</evidence>
<dbReference type="Gene3D" id="1.10.238.10">
    <property type="entry name" value="EF-hand"/>
    <property type="match status" value="2"/>
</dbReference>
<feature type="domain" description="EF-hand" evidence="9">
    <location>
        <begin position="189"/>
        <end position="224"/>
    </location>
</feature>
<accession>A0AAD1VMP4</accession>
<comment type="function">
    <text evidence="1">May be involved in the calcium-dependent regulation of rhodopsin phosphorylation.</text>
</comment>
<evidence type="ECO:0000313" key="10">
    <source>
        <dbReference type="EMBL" id="CAH2222173.1"/>
    </source>
</evidence>
<dbReference type="PROSITE" id="PS50222">
    <property type="entry name" value="EF_HAND_2"/>
    <property type="match status" value="3"/>
</dbReference>
<dbReference type="GO" id="GO:0005509">
    <property type="term" value="F:calcium ion binding"/>
    <property type="evidence" value="ECO:0007669"/>
    <property type="project" value="InterPro"/>
</dbReference>
<proteinExistence type="inferred from homology"/>
<dbReference type="Proteomes" id="UP001295444">
    <property type="component" value="Chromosome 01"/>
</dbReference>